<dbReference type="PROSITE" id="PS01124">
    <property type="entry name" value="HTH_ARAC_FAMILY_2"/>
    <property type="match status" value="1"/>
</dbReference>
<dbReference type="KEGG" id="bwa:HLV38_06385"/>
<dbReference type="InterPro" id="IPR018060">
    <property type="entry name" value="HTH_AraC"/>
</dbReference>
<keyword evidence="2" id="KW-0238">DNA-binding</keyword>
<dbReference type="InterPro" id="IPR050204">
    <property type="entry name" value="AraC_XylS_family_regulators"/>
</dbReference>
<evidence type="ECO:0000256" key="3">
    <source>
        <dbReference type="ARBA" id="ARBA00023163"/>
    </source>
</evidence>
<reference evidence="6" key="1">
    <citation type="submission" date="2020-05" db="EMBL/GenBank/DDBJ databases">
        <title>Novel species in genus Nocardioides.</title>
        <authorList>
            <person name="Zhang G."/>
        </authorList>
    </citation>
    <scope>NUCLEOTIDE SEQUENCE [LARGE SCALE GENOMIC DNA]</scope>
    <source>
        <strain evidence="6">zg-1050</strain>
    </source>
</reference>
<dbReference type="SUPFAM" id="SSF46689">
    <property type="entry name" value="Homeodomain-like"/>
    <property type="match status" value="2"/>
</dbReference>
<protein>
    <submittedName>
        <fullName evidence="5">Helix-turn-helix transcriptional regulator</fullName>
    </submittedName>
</protein>
<dbReference type="Proteomes" id="UP000503297">
    <property type="component" value="Chromosome"/>
</dbReference>
<keyword evidence="1" id="KW-0805">Transcription regulation</keyword>
<keyword evidence="3" id="KW-0804">Transcription</keyword>
<accession>A0A6M8IY33</accession>
<dbReference type="Gene3D" id="1.10.10.60">
    <property type="entry name" value="Homeodomain-like"/>
    <property type="match status" value="2"/>
</dbReference>
<dbReference type="GO" id="GO:0043565">
    <property type="term" value="F:sequence-specific DNA binding"/>
    <property type="evidence" value="ECO:0007669"/>
    <property type="project" value="InterPro"/>
</dbReference>
<dbReference type="AlphaFoldDB" id="A0A6M8IY33"/>
<dbReference type="GO" id="GO:0003700">
    <property type="term" value="F:DNA-binding transcription factor activity"/>
    <property type="evidence" value="ECO:0007669"/>
    <property type="project" value="InterPro"/>
</dbReference>
<dbReference type="PANTHER" id="PTHR46796">
    <property type="entry name" value="HTH-TYPE TRANSCRIPTIONAL ACTIVATOR RHAS-RELATED"/>
    <property type="match status" value="1"/>
</dbReference>
<keyword evidence="6" id="KW-1185">Reference proteome</keyword>
<dbReference type="RefSeq" id="WP_173165171.1">
    <property type="nucleotide sequence ID" value="NZ_CP053716.1"/>
</dbReference>
<evidence type="ECO:0000256" key="1">
    <source>
        <dbReference type="ARBA" id="ARBA00023015"/>
    </source>
</evidence>
<dbReference type="EMBL" id="CP053716">
    <property type="protein sequence ID" value="QKF07775.1"/>
    <property type="molecule type" value="Genomic_DNA"/>
</dbReference>
<dbReference type="SMART" id="SM00342">
    <property type="entry name" value="HTH_ARAC"/>
    <property type="match status" value="1"/>
</dbReference>
<dbReference type="Pfam" id="PF12833">
    <property type="entry name" value="HTH_18"/>
    <property type="match status" value="1"/>
</dbReference>
<evidence type="ECO:0000313" key="6">
    <source>
        <dbReference type="Proteomes" id="UP000503297"/>
    </source>
</evidence>
<sequence>MSSTTLDAVYLPEVLGMGMIGSFDQGWWHFHDGPGSSVEGRFDCRPVGGGCLLSLLNIKSSDLTLSMDYRGPEVISVGTMSASLIRFPDGTQRGSLCRDDEGFVMASVFERGPYVERFDDGRRYRSASMVFLPEFLMDMSAYLPFTYEQLAADLRAAGSADMPAELRADVERLALPCMRAHGSELFFQSLGLEMLSVLHEYVTAVRRADESAGLCTQSRLVRSAQSLIRTHLGDPLTIEGVAARLYVSRTALCAAFKRETGLSIGAWIARERIQRAKELLADGLPAQSVAARVGFAHPSGFAKAFKRHTGLTPLQWSGRRR</sequence>
<proteinExistence type="predicted"/>
<gene>
    <name evidence="5" type="ORF">HLV38_06385</name>
</gene>
<evidence type="ECO:0000259" key="4">
    <source>
        <dbReference type="PROSITE" id="PS01124"/>
    </source>
</evidence>
<dbReference type="InterPro" id="IPR009057">
    <property type="entry name" value="Homeodomain-like_sf"/>
</dbReference>
<feature type="domain" description="HTH araC/xylS-type" evidence="4">
    <location>
        <begin position="222"/>
        <end position="319"/>
    </location>
</feature>
<organism evidence="5 6">
    <name type="scientific">Berryella wangjianweii</name>
    <dbReference type="NCBI Taxonomy" id="2734634"/>
    <lineage>
        <taxon>Bacteria</taxon>
        <taxon>Bacillati</taxon>
        <taxon>Actinomycetota</taxon>
        <taxon>Coriobacteriia</taxon>
        <taxon>Eggerthellales</taxon>
        <taxon>Eggerthellaceae</taxon>
        <taxon>Berryella</taxon>
    </lineage>
</organism>
<name>A0A6M8IY33_9ACTN</name>
<evidence type="ECO:0000256" key="2">
    <source>
        <dbReference type="ARBA" id="ARBA00023125"/>
    </source>
</evidence>
<evidence type="ECO:0000313" key="5">
    <source>
        <dbReference type="EMBL" id="QKF07775.1"/>
    </source>
</evidence>